<dbReference type="InterPro" id="IPR036380">
    <property type="entry name" value="Isochorismatase-like_sf"/>
</dbReference>
<reference evidence="4 5" key="2">
    <citation type="submission" date="2021-10" db="EMBL/GenBank/DDBJ databases">
        <authorList>
            <person name="Piombo E."/>
        </authorList>
    </citation>
    <scope>NUCLEOTIDE SEQUENCE [LARGE SCALE GENOMIC DNA]</scope>
</reference>
<comment type="caution">
    <text evidence="4">The sequence shown here is derived from an EMBL/GenBank/DDBJ whole genome shotgun (WGS) entry which is preliminary data.</text>
</comment>
<dbReference type="EMBL" id="CABFNO020001240">
    <property type="protein sequence ID" value="CAG9972489.1"/>
    <property type="molecule type" value="Genomic_DNA"/>
</dbReference>
<dbReference type="AlphaFoldDB" id="A0A9N9U094"/>
<sequence>MSEDRPLPHAIDFSSHFAVLNLDLMAILIDSVQKDIRAEKFVSSCARWCEAVHEKSPRPITIFTSLTFSHPSCPELAKGSPFSKLLEGFGPEKFAKGRPEVEIHPTFKVDENDIVLAKTRWSGTSGNSLGQLLKAQNIDTVIISGITLSGVVMATIYQLFDLDIQVYVIRDNVIELPLDDHEAFSRVILDMLLPKMNLQVISLEEALSALDRC</sequence>
<dbReference type="PANTHER" id="PTHR43540">
    <property type="entry name" value="PEROXYUREIDOACRYLATE/UREIDOACRYLATE AMIDOHYDROLASE-RELATED"/>
    <property type="match status" value="1"/>
</dbReference>
<organism evidence="4 5">
    <name type="scientific">Clonostachys byssicola</name>
    <dbReference type="NCBI Taxonomy" id="160290"/>
    <lineage>
        <taxon>Eukaryota</taxon>
        <taxon>Fungi</taxon>
        <taxon>Dikarya</taxon>
        <taxon>Ascomycota</taxon>
        <taxon>Pezizomycotina</taxon>
        <taxon>Sordariomycetes</taxon>
        <taxon>Hypocreomycetidae</taxon>
        <taxon>Hypocreales</taxon>
        <taxon>Bionectriaceae</taxon>
        <taxon>Clonostachys</taxon>
    </lineage>
</organism>
<evidence type="ECO:0000256" key="1">
    <source>
        <dbReference type="ARBA" id="ARBA00006336"/>
    </source>
</evidence>
<gene>
    <name evidence="4" type="ORF">CBYS24578_00001068</name>
</gene>
<comment type="similarity">
    <text evidence="1">Belongs to the isochorismatase family.</text>
</comment>
<dbReference type="OrthoDB" id="1739143at2759"/>
<name>A0A9N9U094_9HYPO</name>
<dbReference type="SUPFAM" id="SSF52499">
    <property type="entry name" value="Isochorismatase-like hydrolases"/>
    <property type="match status" value="1"/>
</dbReference>
<dbReference type="CDD" id="cd00431">
    <property type="entry name" value="cysteine_hydrolases"/>
    <property type="match status" value="1"/>
</dbReference>
<dbReference type="Gene3D" id="3.40.50.850">
    <property type="entry name" value="Isochorismatase-like"/>
    <property type="match status" value="1"/>
</dbReference>
<evidence type="ECO:0000256" key="2">
    <source>
        <dbReference type="ARBA" id="ARBA00022801"/>
    </source>
</evidence>
<keyword evidence="5" id="KW-1185">Reference proteome</keyword>
<protein>
    <recommendedName>
        <fullName evidence="3">Isochorismatase-like domain-containing protein</fullName>
    </recommendedName>
</protein>
<reference evidence="5" key="1">
    <citation type="submission" date="2019-06" db="EMBL/GenBank/DDBJ databases">
        <authorList>
            <person name="Broberg M."/>
        </authorList>
    </citation>
    <scope>NUCLEOTIDE SEQUENCE [LARGE SCALE GENOMIC DNA]</scope>
</reference>
<evidence type="ECO:0000313" key="4">
    <source>
        <dbReference type="EMBL" id="CAG9972489.1"/>
    </source>
</evidence>
<feature type="domain" description="Isochorismatase-like" evidence="3">
    <location>
        <begin position="18"/>
        <end position="187"/>
    </location>
</feature>
<proteinExistence type="inferred from homology"/>
<dbReference type="InterPro" id="IPR050272">
    <property type="entry name" value="Isochorismatase-like_hydrls"/>
</dbReference>
<dbReference type="GO" id="GO:0016787">
    <property type="term" value="F:hydrolase activity"/>
    <property type="evidence" value="ECO:0007669"/>
    <property type="project" value="UniProtKB-KW"/>
</dbReference>
<dbReference type="Proteomes" id="UP000754883">
    <property type="component" value="Unassembled WGS sequence"/>
</dbReference>
<dbReference type="InterPro" id="IPR000868">
    <property type="entry name" value="Isochorismatase-like_dom"/>
</dbReference>
<keyword evidence="2" id="KW-0378">Hydrolase</keyword>
<evidence type="ECO:0000259" key="3">
    <source>
        <dbReference type="Pfam" id="PF00857"/>
    </source>
</evidence>
<evidence type="ECO:0000313" key="5">
    <source>
        <dbReference type="Proteomes" id="UP000754883"/>
    </source>
</evidence>
<dbReference type="PANTHER" id="PTHR43540:SF1">
    <property type="entry name" value="ISOCHORISMATASE HYDROLASE"/>
    <property type="match status" value="1"/>
</dbReference>
<accession>A0A9N9U094</accession>
<dbReference type="Pfam" id="PF00857">
    <property type="entry name" value="Isochorismatase"/>
    <property type="match status" value="1"/>
</dbReference>